<proteinExistence type="predicted"/>
<evidence type="ECO:0000256" key="1">
    <source>
        <dbReference type="SAM" id="Phobius"/>
    </source>
</evidence>
<evidence type="ECO:0000313" key="3">
    <source>
        <dbReference type="Proteomes" id="UP001626550"/>
    </source>
</evidence>
<accession>A0ABD2QNI3</accession>
<gene>
    <name evidence="2" type="ORF">Ciccas_000239</name>
</gene>
<evidence type="ECO:0000313" key="2">
    <source>
        <dbReference type="EMBL" id="KAL3321076.1"/>
    </source>
</evidence>
<dbReference type="EMBL" id="JBJKFK010000012">
    <property type="protein sequence ID" value="KAL3321076.1"/>
    <property type="molecule type" value="Genomic_DNA"/>
</dbReference>
<keyword evidence="1" id="KW-0472">Membrane</keyword>
<keyword evidence="1" id="KW-0812">Transmembrane</keyword>
<protein>
    <submittedName>
        <fullName evidence="2">Uncharacterized protein</fullName>
    </submittedName>
</protein>
<dbReference type="AlphaFoldDB" id="A0ABD2QNI3"/>
<feature type="transmembrane region" description="Helical" evidence="1">
    <location>
        <begin position="32"/>
        <end position="55"/>
    </location>
</feature>
<reference evidence="2 3" key="1">
    <citation type="submission" date="2024-11" db="EMBL/GenBank/DDBJ databases">
        <title>Adaptive evolution of stress response genes in parasites aligns with host niche diversity.</title>
        <authorList>
            <person name="Hahn C."/>
            <person name="Resl P."/>
        </authorList>
    </citation>
    <scope>NUCLEOTIDE SEQUENCE [LARGE SCALE GENOMIC DNA]</scope>
    <source>
        <strain evidence="2">EGGRZ-B1_66</strain>
        <tissue evidence="2">Body</tissue>
    </source>
</reference>
<organism evidence="2 3">
    <name type="scientific">Cichlidogyrus casuarinus</name>
    <dbReference type="NCBI Taxonomy" id="1844966"/>
    <lineage>
        <taxon>Eukaryota</taxon>
        <taxon>Metazoa</taxon>
        <taxon>Spiralia</taxon>
        <taxon>Lophotrochozoa</taxon>
        <taxon>Platyhelminthes</taxon>
        <taxon>Monogenea</taxon>
        <taxon>Monopisthocotylea</taxon>
        <taxon>Dactylogyridea</taxon>
        <taxon>Ancyrocephalidae</taxon>
        <taxon>Cichlidogyrus</taxon>
    </lineage>
</organism>
<comment type="caution">
    <text evidence="2">The sequence shown here is derived from an EMBL/GenBank/DDBJ whole genome shotgun (WGS) entry which is preliminary data.</text>
</comment>
<name>A0ABD2QNI3_9PLAT</name>
<dbReference type="Proteomes" id="UP001626550">
    <property type="component" value="Unassembled WGS sequence"/>
</dbReference>
<sequence>MLFPLACLLLLLITYRSYNFLCATNWLTFRKVRIVVKVLFVAWVVTILLYIQLLIPSDPMQAI</sequence>
<keyword evidence="3" id="KW-1185">Reference proteome</keyword>
<keyword evidence="1" id="KW-1133">Transmembrane helix</keyword>